<name>A0A9P6NNW2_9BASI</name>
<feature type="compositionally biased region" description="Polar residues" evidence="1">
    <location>
        <begin position="119"/>
        <end position="131"/>
    </location>
</feature>
<dbReference type="Proteomes" id="UP000886653">
    <property type="component" value="Unassembled WGS sequence"/>
</dbReference>
<feature type="region of interest" description="Disordered" evidence="1">
    <location>
        <begin position="104"/>
        <end position="140"/>
    </location>
</feature>
<dbReference type="AlphaFoldDB" id="A0A9P6NNW2"/>
<comment type="caution">
    <text evidence="2">The sequence shown here is derived from an EMBL/GenBank/DDBJ whole genome shotgun (WGS) entry which is preliminary data.</text>
</comment>
<dbReference type="EMBL" id="MU167254">
    <property type="protein sequence ID" value="KAG0146945.1"/>
    <property type="molecule type" value="Genomic_DNA"/>
</dbReference>
<sequence length="375" mass="41299">MSVLGERISVGSSSEDNSRPPSDPYLSSHPVFHLPSTFYFAHSSSFTGQTLSTLSYRFSPFLNYPIINTANITPIQHLSYLVHSSNFAMNNLINFESITTLSTKRSTPTEDDGYAMPTRTASTSQNVSHQASKPAPDSKRARFEVYASTTPANSVAHYHARSRTHIMIAEPSVSITNTINRRNFCSPAPFGALCEGIGLAAVNKDKVFDWDHHSFGTIRSTPSHPESFLREIPIPPPATAPAPSRPTLATTNNNTTVSSVRVGSLNRNVPPEPASSSPFKLPGRPASTYTFRHLQQPNFFHVPLAPPKARRKPKRRVLQTGSFQKPTLESFLNGLGNCGRIERWSDGRDANALSCYSLSSITFFYISCCFEICIL</sequence>
<evidence type="ECO:0000313" key="3">
    <source>
        <dbReference type="Proteomes" id="UP000886653"/>
    </source>
</evidence>
<reference evidence="2" key="1">
    <citation type="submission" date="2013-11" db="EMBL/GenBank/DDBJ databases">
        <title>Genome sequence of the fusiform rust pathogen reveals effectors for host alternation and coevolution with pine.</title>
        <authorList>
            <consortium name="DOE Joint Genome Institute"/>
            <person name="Smith K."/>
            <person name="Pendleton A."/>
            <person name="Kubisiak T."/>
            <person name="Anderson C."/>
            <person name="Salamov A."/>
            <person name="Aerts A."/>
            <person name="Riley R."/>
            <person name="Clum A."/>
            <person name="Lindquist E."/>
            <person name="Ence D."/>
            <person name="Campbell M."/>
            <person name="Kronenberg Z."/>
            <person name="Feau N."/>
            <person name="Dhillon B."/>
            <person name="Hamelin R."/>
            <person name="Burleigh J."/>
            <person name="Smith J."/>
            <person name="Yandell M."/>
            <person name="Nelson C."/>
            <person name="Grigoriev I."/>
            <person name="Davis J."/>
        </authorList>
    </citation>
    <scope>NUCLEOTIDE SEQUENCE</scope>
    <source>
        <strain evidence="2">G11</strain>
    </source>
</reference>
<gene>
    <name evidence="2" type="ORF">CROQUDRAFT_722595</name>
</gene>
<evidence type="ECO:0000256" key="1">
    <source>
        <dbReference type="SAM" id="MobiDB-lite"/>
    </source>
</evidence>
<organism evidence="2 3">
    <name type="scientific">Cronartium quercuum f. sp. fusiforme G11</name>
    <dbReference type="NCBI Taxonomy" id="708437"/>
    <lineage>
        <taxon>Eukaryota</taxon>
        <taxon>Fungi</taxon>
        <taxon>Dikarya</taxon>
        <taxon>Basidiomycota</taxon>
        <taxon>Pucciniomycotina</taxon>
        <taxon>Pucciniomycetes</taxon>
        <taxon>Pucciniales</taxon>
        <taxon>Coleosporiaceae</taxon>
        <taxon>Cronartium</taxon>
    </lineage>
</organism>
<feature type="region of interest" description="Disordered" evidence="1">
    <location>
        <begin position="1"/>
        <end position="24"/>
    </location>
</feature>
<keyword evidence="3" id="KW-1185">Reference proteome</keyword>
<accession>A0A9P6NNW2</accession>
<protein>
    <submittedName>
        <fullName evidence="2">Uncharacterized protein</fullName>
    </submittedName>
</protein>
<proteinExistence type="predicted"/>
<evidence type="ECO:0000313" key="2">
    <source>
        <dbReference type="EMBL" id="KAG0146945.1"/>
    </source>
</evidence>